<accession>A0A0E0E4C3</accession>
<evidence type="ECO:0000313" key="3">
    <source>
        <dbReference type="Proteomes" id="UP000008021"/>
    </source>
</evidence>
<dbReference type="Proteomes" id="UP000008021">
    <property type="component" value="Chromosome 6"/>
</dbReference>
<dbReference type="CDD" id="cd02440">
    <property type="entry name" value="AdoMet_MTases"/>
    <property type="match status" value="1"/>
</dbReference>
<dbReference type="InterPro" id="IPR041698">
    <property type="entry name" value="Methyltransf_25"/>
</dbReference>
<dbReference type="GO" id="GO:0009507">
    <property type="term" value="C:chloroplast"/>
    <property type="evidence" value="ECO:0007669"/>
    <property type="project" value="TreeGrafter"/>
</dbReference>
<dbReference type="eggNOG" id="ENOG502QPQG">
    <property type="taxonomic scope" value="Eukaryota"/>
</dbReference>
<reference evidence="2" key="2">
    <citation type="submission" date="2018-05" db="EMBL/GenBank/DDBJ databases">
        <title>OmerRS3 (Oryza meridionalis Reference Sequence Version 3).</title>
        <authorList>
            <person name="Zhang J."/>
            <person name="Kudrna D."/>
            <person name="Lee S."/>
            <person name="Talag J."/>
            <person name="Welchert J."/>
            <person name="Wing R.A."/>
        </authorList>
    </citation>
    <scope>NUCLEOTIDE SEQUENCE [LARGE SCALE GENOMIC DNA]</scope>
    <source>
        <strain evidence="2">cv. OR44</strain>
    </source>
</reference>
<dbReference type="STRING" id="40149.A0A0E0E4C3"/>
<dbReference type="SUPFAM" id="SSF53335">
    <property type="entry name" value="S-adenosyl-L-methionine-dependent methyltransferases"/>
    <property type="match status" value="1"/>
</dbReference>
<dbReference type="PANTHER" id="PTHR43591:SF99">
    <property type="entry name" value="OS06G0646000 PROTEIN"/>
    <property type="match status" value="1"/>
</dbReference>
<organism evidence="2">
    <name type="scientific">Oryza meridionalis</name>
    <dbReference type="NCBI Taxonomy" id="40149"/>
    <lineage>
        <taxon>Eukaryota</taxon>
        <taxon>Viridiplantae</taxon>
        <taxon>Streptophyta</taxon>
        <taxon>Embryophyta</taxon>
        <taxon>Tracheophyta</taxon>
        <taxon>Spermatophyta</taxon>
        <taxon>Magnoliopsida</taxon>
        <taxon>Liliopsida</taxon>
        <taxon>Poales</taxon>
        <taxon>Poaceae</taxon>
        <taxon>BOP clade</taxon>
        <taxon>Oryzoideae</taxon>
        <taxon>Oryzeae</taxon>
        <taxon>Oryzinae</taxon>
        <taxon>Oryza</taxon>
    </lineage>
</organism>
<feature type="domain" description="Methyltransferase" evidence="1">
    <location>
        <begin position="177"/>
        <end position="275"/>
    </location>
</feature>
<reference evidence="2" key="1">
    <citation type="submission" date="2015-04" db="UniProtKB">
        <authorList>
            <consortium name="EnsemblPlants"/>
        </authorList>
    </citation>
    <scope>IDENTIFICATION</scope>
</reference>
<dbReference type="GO" id="GO:0008168">
    <property type="term" value="F:methyltransferase activity"/>
    <property type="evidence" value="ECO:0007669"/>
    <property type="project" value="TreeGrafter"/>
</dbReference>
<dbReference type="Gramene" id="OMERI06G22630.1">
    <property type="protein sequence ID" value="OMERI06G22630.1"/>
    <property type="gene ID" value="OMERI06G22630"/>
</dbReference>
<dbReference type="InterPro" id="IPR029063">
    <property type="entry name" value="SAM-dependent_MTases_sf"/>
</dbReference>
<keyword evidence="3" id="KW-1185">Reference proteome</keyword>
<dbReference type="PANTHER" id="PTHR43591">
    <property type="entry name" value="METHYLTRANSFERASE"/>
    <property type="match status" value="1"/>
</dbReference>
<dbReference type="AlphaFoldDB" id="A0A0E0E4C3"/>
<sequence length="346" mass="38372">MELAVRAAAAASCSSGASLQLPRARAPLRLLGRRRLPARRVAVEAAAIAVEPESKVPQSNNSEAEVFACPVCYEPLIRKGPSGINLPSIYRSGFKCSKCNKSFTSKDIFLDLTVTSGTKEYSELKPARTELFRSPLVSFLYERGWRQNFNRSGFPGLDEEFQMAQDYFQSVAGGVLLDVSCGSGLFTRKFAKSGSYSAVIALDFSENMLRQCYEFIQQDDTLIFRDSLLLHLQLMPFMLELLSTAGPPLRMQLVSLQFALMIKVAEISRVLRPGGVFVATTFLSSPRNNPFSVEALRPLRQIVGPVNTSYNYFTEGELEDLCKSCGLVNYSSKVQRSFIMFSGQKP</sequence>
<protein>
    <recommendedName>
        <fullName evidence="1">Methyltransferase domain-containing protein</fullName>
    </recommendedName>
</protein>
<evidence type="ECO:0000259" key="1">
    <source>
        <dbReference type="Pfam" id="PF13649"/>
    </source>
</evidence>
<proteinExistence type="predicted"/>
<dbReference type="EnsemblPlants" id="OMERI06G22630.1">
    <property type="protein sequence ID" value="OMERI06G22630.1"/>
    <property type="gene ID" value="OMERI06G22630"/>
</dbReference>
<evidence type="ECO:0000313" key="2">
    <source>
        <dbReference type="EnsemblPlants" id="OMERI06G22630.1"/>
    </source>
</evidence>
<dbReference type="Pfam" id="PF13649">
    <property type="entry name" value="Methyltransf_25"/>
    <property type="match status" value="1"/>
</dbReference>
<name>A0A0E0E4C3_9ORYZ</name>
<dbReference type="Gene3D" id="3.40.50.150">
    <property type="entry name" value="Vaccinia Virus protein VP39"/>
    <property type="match status" value="2"/>
</dbReference>